<protein>
    <recommendedName>
        <fullName evidence="3">Amino acid synthesis family protein</fullName>
    </recommendedName>
</protein>
<dbReference type="Proteomes" id="UP001223743">
    <property type="component" value="Unassembled WGS sequence"/>
</dbReference>
<dbReference type="InterPro" id="IPR009569">
    <property type="entry name" value="AA_synth_put"/>
</dbReference>
<reference evidence="1 2" key="1">
    <citation type="submission" date="2023-07" db="EMBL/GenBank/DDBJ databases">
        <title>Genomic Encyclopedia of Type Strains, Phase IV (KMG-IV): sequencing the most valuable type-strain genomes for metagenomic binning, comparative biology and taxonomic classification.</title>
        <authorList>
            <person name="Goeker M."/>
        </authorList>
    </citation>
    <scope>NUCLEOTIDE SEQUENCE [LARGE SCALE GENOMIC DNA]</scope>
    <source>
        <strain evidence="1 2">B1-1</strain>
    </source>
</reference>
<dbReference type="EMBL" id="JAUSWJ010000001">
    <property type="protein sequence ID" value="MDQ0517693.1"/>
    <property type="molecule type" value="Genomic_DNA"/>
</dbReference>
<accession>A0ABU0MA92</accession>
<keyword evidence="2" id="KW-1185">Reference proteome</keyword>
<proteinExistence type="predicted"/>
<dbReference type="InterPro" id="IPR035936">
    <property type="entry name" value="BB2672"/>
</dbReference>
<evidence type="ECO:0000313" key="1">
    <source>
        <dbReference type="EMBL" id="MDQ0517693.1"/>
    </source>
</evidence>
<name>A0ABU0MA92_9HYPH</name>
<evidence type="ECO:0000313" key="2">
    <source>
        <dbReference type="Proteomes" id="UP001223743"/>
    </source>
</evidence>
<gene>
    <name evidence="1" type="ORF">QO015_003306</name>
</gene>
<dbReference type="Pfam" id="PF06684">
    <property type="entry name" value="AA_synth"/>
    <property type="match status" value="1"/>
</dbReference>
<dbReference type="SUPFAM" id="SSF160519">
    <property type="entry name" value="BB2672-like"/>
    <property type="match status" value="1"/>
</dbReference>
<sequence length="198" mass="20525">MTLSSLPGLSLRRQFVFAETTFSEMGRPGEPPLRKVAVVAVIANPYAGRFEADLGAFVAASAALGEAMAAEAVAAMAPYTVESYGKGAVIGLAGEQDHGIALITTPFGDALRRGVGGGRAWISSFSKRAAPGATIDVPLAHKDALYVRSHYDGVTVHLADAPLPDEVAIIAAFANRGRLNHRLGGLDADAIRGEDGLT</sequence>
<evidence type="ECO:0008006" key="3">
    <source>
        <dbReference type="Google" id="ProtNLM"/>
    </source>
</evidence>
<dbReference type="RefSeq" id="WP_266282887.1">
    <property type="nucleotide sequence ID" value="NZ_JAPKNF010000002.1"/>
</dbReference>
<dbReference type="Gene3D" id="3.30.1330.110">
    <property type="entry name" value="BB2672"/>
    <property type="match status" value="1"/>
</dbReference>
<organism evidence="1 2">
    <name type="scientific">Kaistia geumhonensis</name>
    <dbReference type="NCBI Taxonomy" id="410839"/>
    <lineage>
        <taxon>Bacteria</taxon>
        <taxon>Pseudomonadati</taxon>
        <taxon>Pseudomonadota</taxon>
        <taxon>Alphaproteobacteria</taxon>
        <taxon>Hyphomicrobiales</taxon>
        <taxon>Kaistiaceae</taxon>
        <taxon>Kaistia</taxon>
    </lineage>
</organism>
<comment type="caution">
    <text evidence="1">The sequence shown here is derived from an EMBL/GenBank/DDBJ whole genome shotgun (WGS) entry which is preliminary data.</text>
</comment>